<dbReference type="Gene3D" id="3.40.1550.10">
    <property type="entry name" value="CheC-like"/>
    <property type="match status" value="1"/>
</dbReference>
<evidence type="ECO:0000313" key="5">
    <source>
        <dbReference type="Proteomes" id="UP000198888"/>
    </source>
</evidence>
<dbReference type="Proteomes" id="UP000198888">
    <property type="component" value="Unassembled WGS sequence"/>
</dbReference>
<accession>A0A1H6SRF7</accession>
<proteinExistence type="predicted"/>
<dbReference type="OrthoDB" id="182374at2157"/>
<evidence type="ECO:0000256" key="1">
    <source>
        <dbReference type="ARBA" id="ARBA00022500"/>
    </source>
</evidence>
<dbReference type="InterPro" id="IPR050992">
    <property type="entry name" value="CheZ_family_phosphatases"/>
</dbReference>
<dbReference type="InterPro" id="IPR028976">
    <property type="entry name" value="CheC-like_sf"/>
</dbReference>
<dbReference type="KEGG" id="hae:halTADL_0104"/>
<dbReference type="GO" id="GO:0006935">
    <property type="term" value="P:chemotaxis"/>
    <property type="evidence" value="ECO:0007669"/>
    <property type="project" value="UniProtKB-KW"/>
</dbReference>
<dbReference type="GeneID" id="35000939"/>
<sequence length="203" mass="22311">MSLKVDIRKLELFNKICRQGSIQVADSLSQMSGMDAEIEMAKINFLHIDDVKKHIGNRNAVGISIELTESPYGNVLFLLDPSDSKQLAQSMIPGDMGGDDSSGFSSMEKSAIQEIGNIMTSSYIDGWANVLNTTVNMTTPTFTYGSTAEIIDKMGGWPDEEMVFVLDSEITTHDTNLDLTVYTFPQLDSLVELVQGIDVDTKI</sequence>
<dbReference type="STRING" id="1073996.SAMN05444271_10635"/>
<dbReference type="CDD" id="cd17911">
    <property type="entry name" value="CheC_ClassIII"/>
    <property type="match status" value="1"/>
</dbReference>
<name>A0A1H6SRF7_9EURY</name>
<dbReference type="PANTHER" id="PTHR43693">
    <property type="entry name" value="PROTEIN PHOSPHATASE CHEZ"/>
    <property type="match status" value="1"/>
</dbReference>
<dbReference type="SUPFAM" id="SSF103039">
    <property type="entry name" value="CheC-like"/>
    <property type="match status" value="1"/>
</dbReference>
<organism evidence="4 5">
    <name type="scientific">Halohasta litchfieldiae</name>
    <dbReference type="NCBI Taxonomy" id="1073996"/>
    <lineage>
        <taxon>Archaea</taxon>
        <taxon>Methanobacteriati</taxon>
        <taxon>Methanobacteriota</taxon>
        <taxon>Stenosarchaea group</taxon>
        <taxon>Halobacteria</taxon>
        <taxon>Halobacteriales</taxon>
        <taxon>Haloferacaceae</taxon>
        <taxon>Halohasta</taxon>
    </lineage>
</organism>
<accession>A0A2H4PXU9</accession>
<evidence type="ECO:0000313" key="4">
    <source>
        <dbReference type="EMBL" id="SEI70529.1"/>
    </source>
</evidence>
<keyword evidence="2" id="KW-0378">Hydrolase</keyword>
<feature type="domain" description="CheC-like protein" evidence="3">
    <location>
        <begin position="107"/>
        <end position="144"/>
    </location>
</feature>
<reference evidence="4 5" key="1">
    <citation type="submission" date="2016-10" db="EMBL/GenBank/DDBJ databases">
        <authorList>
            <person name="de Groot N.N."/>
        </authorList>
    </citation>
    <scope>NUCLEOTIDE SEQUENCE [LARGE SCALE GENOMIC DNA]</scope>
    <source>
        <strain evidence="4 5">DSM 22187</strain>
    </source>
</reference>
<dbReference type="Pfam" id="PF04509">
    <property type="entry name" value="CheC"/>
    <property type="match status" value="1"/>
</dbReference>
<evidence type="ECO:0000259" key="3">
    <source>
        <dbReference type="Pfam" id="PF04509"/>
    </source>
</evidence>
<protein>
    <submittedName>
        <fullName evidence="4">Chemotaxis protein CheC</fullName>
    </submittedName>
</protein>
<dbReference type="EMBL" id="FNYR01000006">
    <property type="protein sequence ID" value="SEI70529.1"/>
    <property type="molecule type" value="Genomic_DNA"/>
</dbReference>
<dbReference type="GO" id="GO:0016787">
    <property type="term" value="F:hydrolase activity"/>
    <property type="evidence" value="ECO:0007669"/>
    <property type="project" value="UniProtKB-KW"/>
</dbReference>
<dbReference type="InterPro" id="IPR007597">
    <property type="entry name" value="CheC"/>
</dbReference>
<gene>
    <name evidence="4" type="ORF">SAMN05444271_10635</name>
</gene>
<dbReference type="AlphaFoldDB" id="A0A1H6SRF7"/>
<keyword evidence="5" id="KW-1185">Reference proteome</keyword>
<evidence type="ECO:0000256" key="2">
    <source>
        <dbReference type="ARBA" id="ARBA00022801"/>
    </source>
</evidence>
<dbReference type="RefSeq" id="WP_089671494.1">
    <property type="nucleotide sequence ID" value="NZ_CP024845.1"/>
</dbReference>
<dbReference type="PANTHER" id="PTHR43693:SF1">
    <property type="entry name" value="PROTEIN PHOSPHATASE CHEZ"/>
    <property type="match status" value="1"/>
</dbReference>
<keyword evidence="1" id="KW-0145">Chemotaxis</keyword>